<feature type="region of interest" description="Disordered" evidence="1">
    <location>
        <begin position="180"/>
        <end position="206"/>
    </location>
</feature>
<keyword evidence="3" id="KW-1185">Reference proteome</keyword>
<dbReference type="Proteomes" id="UP000020467">
    <property type="component" value="Unassembled WGS sequence"/>
</dbReference>
<proteinExistence type="predicted"/>
<evidence type="ECO:0000313" key="2">
    <source>
        <dbReference type="EMBL" id="EXF80847.1"/>
    </source>
</evidence>
<gene>
    <name evidence="2" type="ORF">CFIO01_01218</name>
</gene>
<dbReference type="OrthoDB" id="10453671at2759"/>
<name>A0A010QLC5_9PEZI</name>
<feature type="region of interest" description="Disordered" evidence="1">
    <location>
        <begin position="45"/>
        <end position="67"/>
    </location>
</feature>
<evidence type="ECO:0000313" key="3">
    <source>
        <dbReference type="Proteomes" id="UP000020467"/>
    </source>
</evidence>
<dbReference type="AlphaFoldDB" id="A0A010QLC5"/>
<sequence length="206" mass="21356">MKHEVLDPVDEGDNANTNLAAADIANAENKANLLAPTSMGLTSQDVNTSPNALHGHGHAASATGTNNPAVAAGPFGGRLRVRNPCSGRLVRVPQMRPSVPTQELAHLPPQDSPPHYELNFVVWEAMNPAWKADTRAGDITLFELQEAAEKNSVQQGHLLWGLPSKGISFWQPPSKGISCGGGGGGGGDGDAGDGRTIVPSSGMSIS</sequence>
<dbReference type="KEGG" id="cfj:CFIO01_01218"/>
<evidence type="ECO:0000256" key="1">
    <source>
        <dbReference type="SAM" id="MobiDB-lite"/>
    </source>
</evidence>
<feature type="compositionally biased region" description="Gly residues" evidence="1">
    <location>
        <begin position="180"/>
        <end position="189"/>
    </location>
</feature>
<comment type="caution">
    <text evidence="2">The sequence shown here is derived from an EMBL/GenBank/DDBJ whole genome shotgun (WGS) entry which is preliminary data.</text>
</comment>
<organism evidence="2 3">
    <name type="scientific">Colletotrichum fioriniae PJ7</name>
    <dbReference type="NCBI Taxonomy" id="1445577"/>
    <lineage>
        <taxon>Eukaryota</taxon>
        <taxon>Fungi</taxon>
        <taxon>Dikarya</taxon>
        <taxon>Ascomycota</taxon>
        <taxon>Pezizomycotina</taxon>
        <taxon>Sordariomycetes</taxon>
        <taxon>Hypocreomycetidae</taxon>
        <taxon>Glomerellales</taxon>
        <taxon>Glomerellaceae</taxon>
        <taxon>Colletotrichum</taxon>
        <taxon>Colletotrichum acutatum species complex</taxon>
    </lineage>
</organism>
<protein>
    <submittedName>
        <fullName evidence="2">Uncharacterized protein</fullName>
    </submittedName>
</protein>
<dbReference type="EMBL" id="JARH01000415">
    <property type="protein sequence ID" value="EXF80847.1"/>
    <property type="molecule type" value="Genomic_DNA"/>
</dbReference>
<dbReference type="HOGENOM" id="CLU_1331855_0_0_1"/>
<accession>A0A010QLC5</accession>
<reference evidence="2 3" key="1">
    <citation type="submission" date="2014-02" db="EMBL/GenBank/DDBJ databases">
        <title>The genome sequence of Colletotrichum fioriniae PJ7.</title>
        <authorList>
            <person name="Baroncelli R."/>
            <person name="Thon M.R."/>
        </authorList>
    </citation>
    <scope>NUCLEOTIDE SEQUENCE [LARGE SCALE GENOMIC DNA]</scope>
    <source>
        <strain evidence="2 3">PJ7</strain>
    </source>
</reference>